<dbReference type="EMBL" id="LK023315">
    <property type="protein sequence ID" value="CDS05084.1"/>
    <property type="molecule type" value="Genomic_DNA"/>
</dbReference>
<evidence type="ECO:0000256" key="1">
    <source>
        <dbReference type="SAM" id="MobiDB-lite"/>
    </source>
</evidence>
<proteinExistence type="predicted"/>
<sequence>MGLLRFTRKDKPVATSTPATTTTTTTTNTSSSSLTVPNNPATTTVSSDFISSSALQGIIEDTSGSGSLLDDILKELHPKQAAAFPQPSISTPSPSVTSSGLAHKQQYEIDNDTYRLLRPSKLIQAATASAQKASRNKSGTQQSILKSQPQCKTSHFIFSTSSSLS</sequence>
<feature type="compositionally biased region" description="Low complexity" evidence="1">
    <location>
        <begin position="85"/>
        <end position="99"/>
    </location>
</feature>
<dbReference type="AlphaFoldDB" id="A0A077WD58"/>
<name>A0A077WD58_9FUNG</name>
<feature type="region of interest" description="Disordered" evidence="1">
    <location>
        <begin position="1"/>
        <end position="39"/>
    </location>
</feature>
<gene>
    <name evidence="2" type="ORF">LRAMOSA07613</name>
</gene>
<reference evidence="2" key="1">
    <citation type="journal article" date="2014" name="Genome Announc.">
        <title>De novo whole-genome sequence and genome annotation of Lichtheimia ramosa.</title>
        <authorList>
            <person name="Linde J."/>
            <person name="Schwartze V."/>
            <person name="Binder U."/>
            <person name="Lass-Florl C."/>
            <person name="Voigt K."/>
            <person name="Horn F."/>
        </authorList>
    </citation>
    <scope>NUCLEOTIDE SEQUENCE</scope>
    <source>
        <strain evidence="2">JMRC FSU:6197</strain>
    </source>
</reference>
<feature type="compositionally biased region" description="Low complexity" evidence="1">
    <location>
        <begin position="15"/>
        <end position="35"/>
    </location>
</feature>
<evidence type="ECO:0000313" key="2">
    <source>
        <dbReference type="EMBL" id="CDS05084.1"/>
    </source>
</evidence>
<organism evidence="2">
    <name type="scientific">Lichtheimia ramosa</name>
    <dbReference type="NCBI Taxonomy" id="688394"/>
    <lineage>
        <taxon>Eukaryota</taxon>
        <taxon>Fungi</taxon>
        <taxon>Fungi incertae sedis</taxon>
        <taxon>Mucoromycota</taxon>
        <taxon>Mucoromycotina</taxon>
        <taxon>Mucoromycetes</taxon>
        <taxon>Mucorales</taxon>
        <taxon>Lichtheimiaceae</taxon>
        <taxon>Lichtheimia</taxon>
    </lineage>
</organism>
<protein>
    <submittedName>
        <fullName evidence="2">Uncharacterized protein</fullName>
    </submittedName>
</protein>
<dbReference type="OrthoDB" id="2288492at2759"/>
<feature type="region of interest" description="Disordered" evidence="1">
    <location>
        <begin position="81"/>
        <end position="104"/>
    </location>
</feature>
<accession>A0A077WD58</accession>
<feature type="region of interest" description="Disordered" evidence="1">
    <location>
        <begin position="126"/>
        <end position="150"/>
    </location>
</feature>